<evidence type="ECO:0000313" key="2">
    <source>
        <dbReference type="EMBL" id="GAG56167.1"/>
    </source>
</evidence>
<protein>
    <recommendedName>
        <fullName evidence="3">F5/8 type C domain-containing protein</fullName>
    </recommendedName>
</protein>
<feature type="compositionally biased region" description="Basic and acidic residues" evidence="1">
    <location>
        <begin position="1"/>
        <end position="10"/>
    </location>
</feature>
<feature type="non-terminal residue" evidence="2">
    <location>
        <position position="1"/>
    </location>
</feature>
<sequence>ATKPASHDDPAEQWTDEENAYNGDTSDMAYDDVVGADWGSYLELIHAGISNTIGVALYLGKESSAITKVNIWVEYGGEWHELYNDNFTDKAWLTAHLSSAQTVTKVQVRFYCASGTKQGKIYDTKFLSTPGLALAALHKVKVSSTSI</sequence>
<comment type="caution">
    <text evidence="2">The sequence shown here is derived from an EMBL/GenBank/DDBJ whole genome shotgun (WGS) entry which is preliminary data.</text>
</comment>
<reference evidence="2" key="1">
    <citation type="journal article" date="2014" name="Front. Microbiol.">
        <title>High frequency of phylogenetically diverse reductive dehalogenase-homologous genes in deep subseafloor sedimentary metagenomes.</title>
        <authorList>
            <person name="Kawai M."/>
            <person name="Futagami T."/>
            <person name="Toyoda A."/>
            <person name="Takaki Y."/>
            <person name="Nishi S."/>
            <person name="Hori S."/>
            <person name="Arai W."/>
            <person name="Tsubouchi T."/>
            <person name="Morono Y."/>
            <person name="Uchiyama I."/>
            <person name="Ito T."/>
            <person name="Fujiyama A."/>
            <person name="Inagaki F."/>
            <person name="Takami H."/>
        </authorList>
    </citation>
    <scope>NUCLEOTIDE SEQUENCE</scope>
    <source>
        <strain evidence="2">Expedition CK06-06</strain>
    </source>
</reference>
<gene>
    <name evidence="2" type="ORF">S01H4_11592</name>
</gene>
<accession>X0ZD92</accession>
<evidence type="ECO:0000256" key="1">
    <source>
        <dbReference type="SAM" id="MobiDB-lite"/>
    </source>
</evidence>
<dbReference type="AlphaFoldDB" id="X0ZD92"/>
<name>X0ZD92_9ZZZZ</name>
<feature type="region of interest" description="Disordered" evidence="1">
    <location>
        <begin position="1"/>
        <end position="23"/>
    </location>
</feature>
<proteinExistence type="predicted"/>
<organism evidence="2">
    <name type="scientific">marine sediment metagenome</name>
    <dbReference type="NCBI Taxonomy" id="412755"/>
    <lineage>
        <taxon>unclassified sequences</taxon>
        <taxon>metagenomes</taxon>
        <taxon>ecological metagenomes</taxon>
    </lineage>
</organism>
<evidence type="ECO:0008006" key="3">
    <source>
        <dbReference type="Google" id="ProtNLM"/>
    </source>
</evidence>
<dbReference type="EMBL" id="BART01004725">
    <property type="protein sequence ID" value="GAG56167.1"/>
    <property type="molecule type" value="Genomic_DNA"/>
</dbReference>